<keyword evidence="2" id="KW-0719">Serine esterase</keyword>
<dbReference type="InterPro" id="IPR050654">
    <property type="entry name" value="AChE-related_enzymes"/>
</dbReference>
<evidence type="ECO:0000256" key="5">
    <source>
        <dbReference type="RuleBase" id="RU361235"/>
    </source>
</evidence>
<dbReference type="InterPro" id="IPR019826">
    <property type="entry name" value="Carboxylesterase_B_AS"/>
</dbReference>
<keyword evidence="3 5" id="KW-0378">Hydrolase</keyword>
<evidence type="ECO:0000256" key="4">
    <source>
        <dbReference type="ARBA" id="ARBA00023157"/>
    </source>
</evidence>
<feature type="domain" description="Carboxylesterase type B" evidence="6">
    <location>
        <begin position="22"/>
        <end position="533"/>
    </location>
</feature>
<dbReference type="EMBL" id="CP111014">
    <property type="protein sequence ID" value="WAQ99068.1"/>
    <property type="molecule type" value="Genomic_DNA"/>
</dbReference>
<dbReference type="Pfam" id="PF00135">
    <property type="entry name" value="COesterase"/>
    <property type="match status" value="1"/>
</dbReference>
<dbReference type="InterPro" id="IPR000997">
    <property type="entry name" value="Cholinesterase"/>
</dbReference>
<keyword evidence="5" id="KW-0732">Signal</keyword>
<feature type="chain" id="PRO_5045014383" description="Carboxylic ester hydrolase" evidence="5">
    <location>
        <begin position="22"/>
        <end position="555"/>
    </location>
</feature>
<dbReference type="InterPro" id="IPR029058">
    <property type="entry name" value="AB_hydrolase_fold"/>
</dbReference>
<dbReference type="PROSITE" id="PS00941">
    <property type="entry name" value="CARBOXYLESTERASE_B_2"/>
    <property type="match status" value="1"/>
</dbReference>
<evidence type="ECO:0000259" key="6">
    <source>
        <dbReference type="Pfam" id="PF00135"/>
    </source>
</evidence>
<evidence type="ECO:0000256" key="1">
    <source>
        <dbReference type="ARBA" id="ARBA00005964"/>
    </source>
</evidence>
<gene>
    <name evidence="7" type="ORF">MAR_023441</name>
</gene>
<evidence type="ECO:0000256" key="2">
    <source>
        <dbReference type="ARBA" id="ARBA00022487"/>
    </source>
</evidence>
<comment type="similarity">
    <text evidence="1 5">Belongs to the type-B carboxylesterase/lipase family.</text>
</comment>
<dbReference type="PROSITE" id="PS00122">
    <property type="entry name" value="CARBOXYLESTERASE_B_1"/>
    <property type="match status" value="1"/>
</dbReference>
<dbReference type="EC" id="3.1.1.-" evidence="5"/>
<evidence type="ECO:0000256" key="3">
    <source>
        <dbReference type="ARBA" id="ARBA00022801"/>
    </source>
</evidence>
<dbReference type="CDD" id="cd00312">
    <property type="entry name" value="Esterase_lipase"/>
    <property type="match status" value="1"/>
</dbReference>
<evidence type="ECO:0000313" key="8">
    <source>
        <dbReference type="Proteomes" id="UP001164746"/>
    </source>
</evidence>
<dbReference type="PANTHER" id="PTHR43918:SF4">
    <property type="entry name" value="CARBOXYLIC ESTER HYDROLASE"/>
    <property type="match status" value="1"/>
</dbReference>
<evidence type="ECO:0000313" key="7">
    <source>
        <dbReference type="EMBL" id="WAQ99068.1"/>
    </source>
</evidence>
<sequence length="555" mass="61931">MMRWICSVLVTLVATCCMSRAARVTTLNGDVEGFTANVDGEDVDIYLGIPFAMPPIGDLRFRAPLPVQNWTGVFEAKTQPNSCMQLPDGLIPGFLGVEMWNANTPVSEDCLYLNLFVPRTNSINPSPTLFWIYGGSYVYGSATLDIYDGRYLAAKESVIVATVQYRMGVQGFLYTGTDDAPGNMGILDQQIALMWLHDNIDGFGGDGSNITLFGESAGAASVSHHLFAPSSWPYFNNAIMLSSTSLSDWSVRPKKEMLSKTKELARLVHCDDADMSDLVKCLRNVSADELENMQWSSSLNNSYVGTFLPTVDGVFLPEAPQSAMNSGRMKTADIMLGVAKDEGEFFLLYFFQDVFPTSKIDNPDPLNRSQFLDTMCKIANCENEMERDAILYIYELSTIPSTLGDIFFKCPVKALADGYVAHNKGNVYTYSFEYRHSANPWPAWMGTLHGYEIELMFGQPFGYGGPFTYNETDRSVSRQAMKYISEFANSGSLAGFSSEWPEYTSQSEEHIVFTGDGDTVVTKGFKTKECSFWKYLMPKLKEMVRHRQQTQPPRT</sequence>
<protein>
    <recommendedName>
        <fullName evidence="5">Carboxylic ester hydrolase</fullName>
        <ecNumber evidence="5">3.1.1.-</ecNumber>
    </recommendedName>
</protein>
<accession>A0ABY7DQA2</accession>
<proteinExistence type="inferred from homology"/>
<dbReference type="Proteomes" id="UP001164746">
    <property type="component" value="Chromosome 3"/>
</dbReference>
<dbReference type="PANTHER" id="PTHR43918">
    <property type="entry name" value="ACETYLCHOLINESTERASE"/>
    <property type="match status" value="1"/>
</dbReference>
<keyword evidence="8" id="KW-1185">Reference proteome</keyword>
<dbReference type="SUPFAM" id="SSF53474">
    <property type="entry name" value="alpha/beta-Hydrolases"/>
    <property type="match status" value="1"/>
</dbReference>
<reference evidence="7" key="1">
    <citation type="submission" date="2022-11" db="EMBL/GenBank/DDBJ databases">
        <title>Centuries of genome instability and evolution in soft-shell clam transmissible cancer (bioRxiv).</title>
        <authorList>
            <person name="Hart S.F.M."/>
            <person name="Yonemitsu M.A."/>
            <person name="Giersch R.M."/>
            <person name="Beal B.F."/>
            <person name="Arriagada G."/>
            <person name="Davis B.W."/>
            <person name="Ostrander E.A."/>
            <person name="Goff S.P."/>
            <person name="Metzger M.J."/>
        </authorList>
    </citation>
    <scope>NUCLEOTIDE SEQUENCE</scope>
    <source>
        <strain evidence="7">MELC-2E11</strain>
        <tissue evidence="7">Siphon/mantle</tissue>
    </source>
</reference>
<dbReference type="InterPro" id="IPR002018">
    <property type="entry name" value="CarbesteraseB"/>
</dbReference>
<name>A0ABY7DQA2_MYAAR</name>
<dbReference type="InterPro" id="IPR019819">
    <property type="entry name" value="Carboxylesterase_B_CS"/>
</dbReference>
<dbReference type="PRINTS" id="PR00878">
    <property type="entry name" value="CHOLNESTRASE"/>
</dbReference>
<organism evidence="7 8">
    <name type="scientific">Mya arenaria</name>
    <name type="common">Soft-shell clam</name>
    <dbReference type="NCBI Taxonomy" id="6604"/>
    <lineage>
        <taxon>Eukaryota</taxon>
        <taxon>Metazoa</taxon>
        <taxon>Spiralia</taxon>
        <taxon>Lophotrochozoa</taxon>
        <taxon>Mollusca</taxon>
        <taxon>Bivalvia</taxon>
        <taxon>Autobranchia</taxon>
        <taxon>Heteroconchia</taxon>
        <taxon>Euheterodonta</taxon>
        <taxon>Imparidentia</taxon>
        <taxon>Neoheterodontei</taxon>
        <taxon>Myida</taxon>
        <taxon>Myoidea</taxon>
        <taxon>Myidae</taxon>
        <taxon>Mya</taxon>
    </lineage>
</organism>
<feature type="signal peptide" evidence="5">
    <location>
        <begin position="1"/>
        <end position="21"/>
    </location>
</feature>
<keyword evidence="4" id="KW-1015">Disulfide bond</keyword>
<dbReference type="Gene3D" id="3.40.50.1820">
    <property type="entry name" value="alpha/beta hydrolase"/>
    <property type="match status" value="1"/>
</dbReference>